<gene>
    <name evidence="2" type="ORF">HPB48_000179</name>
</gene>
<evidence type="ECO:0000259" key="1">
    <source>
        <dbReference type="Pfam" id="PF25298"/>
    </source>
</evidence>
<dbReference type="AlphaFoldDB" id="A0A9J6FV66"/>
<dbReference type="InterPro" id="IPR057251">
    <property type="entry name" value="FP_C"/>
</dbReference>
<evidence type="ECO:0000313" key="3">
    <source>
        <dbReference type="Proteomes" id="UP000821853"/>
    </source>
</evidence>
<dbReference type="SUPFAM" id="SSF57997">
    <property type="entry name" value="Tropomyosin"/>
    <property type="match status" value="1"/>
</dbReference>
<dbReference type="VEuPathDB" id="VectorBase:HLOH_045120"/>
<dbReference type="EMBL" id="JABSTR010000004">
    <property type="protein sequence ID" value="KAH9367069.1"/>
    <property type="molecule type" value="Genomic_DNA"/>
</dbReference>
<organism evidence="2 3">
    <name type="scientific">Haemaphysalis longicornis</name>
    <name type="common">Bush tick</name>
    <dbReference type="NCBI Taxonomy" id="44386"/>
    <lineage>
        <taxon>Eukaryota</taxon>
        <taxon>Metazoa</taxon>
        <taxon>Ecdysozoa</taxon>
        <taxon>Arthropoda</taxon>
        <taxon>Chelicerata</taxon>
        <taxon>Arachnida</taxon>
        <taxon>Acari</taxon>
        <taxon>Parasitiformes</taxon>
        <taxon>Ixodida</taxon>
        <taxon>Ixodoidea</taxon>
        <taxon>Ixodidae</taxon>
        <taxon>Haemaphysalinae</taxon>
        <taxon>Haemaphysalis</taxon>
    </lineage>
</organism>
<proteinExistence type="predicted"/>
<protein>
    <recommendedName>
        <fullName evidence="1">FP protein C-terminal domain-containing protein</fullName>
    </recommendedName>
</protein>
<dbReference type="OrthoDB" id="7048166at2759"/>
<dbReference type="OMA" id="CATRNDN"/>
<evidence type="ECO:0000313" key="2">
    <source>
        <dbReference type="EMBL" id="KAH9367069.1"/>
    </source>
</evidence>
<name>A0A9J6FV66_HAELO</name>
<accession>A0A9J6FV66</accession>
<dbReference type="Pfam" id="PF25298">
    <property type="entry name" value="Baculo_FP_2nd"/>
    <property type="match status" value="1"/>
</dbReference>
<keyword evidence="3" id="KW-1185">Reference proteome</keyword>
<reference evidence="2 3" key="1">
    <citation type="journal article" date="2020" name="Cell">
        <title>Large-Scale Comparative Analyses of Tick Genomes Elucidate Their Genetic Diversity and Vector Capacities.</title>
        <authorList>
            <consortium name="Tick Genome and Microbiome Consortium (TIGMIC)"/>
            <person name="Jia N."/>
            <person name="Wang J."/>
            <person name="Shi W."/>
            <person name="Du L."/>
            <person name="Sun Y."/>
            <person name="Zhan W."/>
            <person name="Jiang J.F."/>
            <person name="Wang Q."/>
            <person name="Zhang B."/>
            <person name="Ji P."/>
            <person name="Bell-Sakyi L."/>
            <person name="Cui X.M."/>
            <person name="Yuan T.T."/>
            <person name="Jiang B.G."/>
            <person name="Yang W.F."/>
            <person name="Lam T.T."/>
            <person name="Chang Q.C."/>
            <person name="Ding S.J."/>
            <person name="Wang X.J."/>
            <person name="Zhu J.G."/>
            <person name="Ruan X.D."/>
            <person name="Zhao L."/>
            <person name="Wei J.T."/>
            <person name="Ye R.Z."/>
            <person name="Que T.C."/>
            <person name="Du C.H."/>
            <person name="Zhou Y.H."/>
            <person name="Cheng J.X."/>
            <person name="Dai P.F."/>
            <person name="Guo W.B."/>
            <person name="Han X.H."/>
            <person name="Huang E.J."/>
            <person name="Li L.F."/>
            <person name="Wei W."/>
            <person name="Gao Y.C."/>
            <person name="Liu J.Z."/>
            <person name="Shao H.Z."/>
            <person name="Wang X."/>
            <person name="Wang C.C."/>
            <person name="Yang T.C."/>
            <person name="Huo Q.B."/>
            <person name="Li W."/>
            <person name="Chen H.Y."/>
            <person name="Chen S.E."/>
            <person name="Zhou L.G."/>
            <person name="Ni X.B."/>
            <person name="Tian J.H."/>
            <person name="Sheng Y."/>
            <person name="Liu T."/>
            <person name="Pan Y.S."/>
            <person name="Xia L.Y."/>
            <person name="Li J."/>
            <person name="Zhao F."/>
            <person name="Cao W.C."/>
        </authorList>
    </citation>
    <scope>NUCLEOTIDE SEQUENCE [LARGE SCALE GENOMIC DNA]</scope>
    <source>
        <strain evidence="2">HaeL-2018</strain>
    </source>
</reference>
<dbReference type="Proteomes" id="UP000821853">
    <property type="component" value="Chromosome 2"/>
</dbReference>
<feature type="domain" description="FP protein C-terminal" evidence="1">
    <location>
        <begin position="242"/>
        <end position="291"/>
    </location>
</feature>
<sequence length="293" mass="33110">MSAEDWEAWRCATCHAAAGRQSRGGNDDSVTPQATQMDANDTLKLLVQQGAESLARITQMLERIVAIETQLSAQSTKQENIQQTLEEQNKTLGGFEASIKFVSEKFDAVSITLAAQEKAITELSSQVCSLQAQMKIKDKEIKQFSTALSDMEQYSRRKNIEVHGVAVTDKEDLMSVLGEIAEKLEVPTPTVDSVEAVHRLRCREGKIPAILVRFRDRTVCDTWAAKRTKLREEGIFVNENLTQYVKQLMWATKLKAREISYKFAWTRNGKVFLREKEGKPAIRIKSEEDLIQL</sequence>
<comment type="caution">
    <text evidence="2">The sequence shown here is derived from an EMBL/GenBank/DDBJ whole genome shotgun (WGS) entry which is preliminary data.</text>
</comment>